<comment type="caution">
    <text evidence="2">The sequence shown here is derived from an EMBL/GenBank/DDBJ whole genome shotgun (WGS) entry which is preliminary data.</text>
</comment>
<proteinExistence type="predicted"/>
<evidence type="ECO:0000313" key="2">
    <source>
        <dbReference type="EMBL" id="CEG02801.1"/>
    </source>
</evidence>
<dbReference type="EMBL" id="CBME010000867">
    <property type="protein sequence ID" value="CEG02801.1"/>
    <property type="molecule type" value="Genomic_DNA"/>
</dbReference>
<evidence type="ECO:0000256" key="1">
    <source>
        <dbReference type="SAM" id="MobiDB-lite"/>
    </source>
</evidence>
<feature type="region of interest" description="Disordered" evidence="1">
    <location>
        <begin position="51"/>
        <end position="84"/>
    </location>
</feature>
<protein>
    <submittedName>
        <fullName evidence="2">WGS project CBME000000000 data, contig CS3487_c000872</fullName>
    </submittedName>
</protein>
<gene>
    <name evidence="2" type="ORF">BN848_0053290</name>
</gene>
<sequence>MESVESGPERFWRESQRLETNLCTQPGGEMTRPAEHAPAIAEWIMYCSSGGDGYSGRQKPDVPGRASRSRTGLEERTVSDGTGI</sequence>
<dbReference type="AlphaFoldDB" id="A0A096PCQ4"/>
<name>A0A096PCQ4_FUSPS</name>
<reference evidence="2" key="1">
    <citation type="submission" date="2013-05" db="EMBL/GenBank/DDBJ databases">
        <title>Draft genome sequences of six wheat associated Fusarium spp. isolates.</title>
        <authorList>
            <person name="Moolhuijzen P.M."/>
            <person name="Manners J.M."/>
            <person name="Wilcox S."/>
            <person name="Bellgard M.I."/>
            <person name="Gardiner D.M."/>
        </authorList>
    </citation>
    <scope>NUCLEOTIDE SEQUENCE</scope>
    <source>
        <strain evidence="2">CS3487</strain>
    </source>
</reference>
<organism evidence="2">
    <name type="scientific">Fusarium pseudograminearum CS3487</name>
    <dbReference type="NCBI Taxonomy" id="1318458"/>
    <lineage>
        <taxon>Eukaryota</taxon>
        <taxon>Fungi</taxon>
        <taxon>Dikarya</taxon>
        <taxon>Ascomycota</taxon>
        <taxon>Pezizomycotina</taxon>
        <taxon>Sordariomycetes</taxon>
        <taxon>Hypocreomycetidae</taxon>
        <taxon>Hypocreales</taxon>
        <taxon>Nectriaceae</taxon>
        <taxon>Fusarium</taxon>
    </lineage>
</organism>
<accession>A0A096PCQ4</accession>